<dbReference type="AlphaFoldDB" id="A0A3G3JZZ6"/>
<sequence>MRSYQSHLQHASAANAAVARKPTFRSSAIFPVFHLKGVRTRIAFLGYWMVKRSIPEIHSVVTLRSIHGTPLYRRSERITEAKAYRVEAEDLLAWAGMNPEAEFTGSLEIEFYSSRDLVYPYPAVVVQYYGPEFGTIVHTAQRVFNDAEDRNANLESVVPEAGFNIYADDDREPFFAFVNGCDPVRDGRIAMKFYNSKRETLECLIPVSQLLPYETTIVHPDRHVDLQGFLGGKPGTAQIQFDVAWVFPRIIAGNVQRSRQGISVTHTYYDTSSHSGDEHYWKDAPEGWQPASLFVPLSLSGDRYTNINFYPIYSPSELEIDLELYEKDGTLIGIERNVHRIAPIHRGLHTLELKPLAEKFGADAERAAGANLVARTVRGSRLPTRLKIGLDYGMGTHALPCNICKTMDVNNPALENKRSSFHWAPVLADQQDAVVWVVNSAPLNPYERNAPVTLTFYREEDTATLTRELELPPNGVHEIRLSEHPELLEFFGGRMGWYTCVSTNPHAKSYYLSESASGIVGGDHDF</sequence>
<reference evidence="1 2" key="1">
    <citation type="submission" date="2018-10" db="EMBL/GenBank/DDBJ databases">
        <title>Genome Sequence of Cohnella sp.</title>
        <authorList>
            <person name="Srinivasan S."/>
            <person name="Kim M.K."/>
        </authorList>
    </citation>
    <scope>NUCLEOTIDE SEQUENCE [LARGE SCALE GENOMIC DNA]</scope>
    <source>
        <strain evidence="1 2">18JY8-7</strain>
    </source>
</reference>
<dbReference type="EMBL" id="CP033433">
    <property type="protein sequence ID" value="AYQ73826.1"/>
    <property type="molecule type" value="Genomic_DNA"/>
</dbReference>
<dbReference type="Proteomes" id="UP000269097">
    <property type="component" value="Chromosome"/>
</dbReference>
<evidence type="ECO:0000313" key="2">
    <source>
        <dbReference type="Proteomes" id="UP000269097"/>
    </source>
</evidence>
<organism evidence="1 2">
    <name type="scientific">Cohnella candidum</name>
    <dbReference type="NCBI Taxonomy" id="2674991"/>
    <lineage>
        <taxon>Bacteria</taxon>
        <taxon>Bacillati</taxon>
        <taxon>Bacillota</taxon>
        <taxon>Bacilli</taxon>
        <taxon>Bacillales</taxon>
        <taxon>Paenibacillaceae</taxon>
        <taxon>Cohnella</taxon>
    </lineage>
</organism>
<dbReference type="KEGG" id="coh:EAV92_15315"/>
<evidence type="ECO:0000313" key="1">
    <source>
        <dbReference type="EMBL" id="AYQ73826.1"/>
    </source>
</evidence>
<accession>A0A3G3JZZ6</accession>
<proteinExistence type="predicted"/>
<dbReference type="RefSeq" id="WP_123041910.1">
    <property type="nucleotide sequence ID" value="NZ_CP033433.1"/>
</dbReference>
<protein>
    <submittedName>
        <fullName evidence="1">Uncharacterized protein</fullName>
    </submittedName>
</protein>
<name>A0A3G3JZZ6_9BACL</name>
<keyword evidence="2" id="KW-1185">Reference proteome</keyword>
<gene>
    <name evidence="1" type="ORF">EAV92_15315</name>
</gene>